<comment type="caution">
    <text evidence="10">The sequence shown here is derived from an EMBL/GenBank/DDBJ whole genome shotgun (WGS) entry which is preliminary data.</text>
</comment>
<dbReference type="Gene3D" id="3.30.950.10">
    <property type="entry name" value="Methyltransferase, Cobalt-precorrin-4 Transmethylase, Domain 2"/>
    <property type="match status" value="1"/>
</dbReference>
<evidence type="ECO:0000313" key="10">
    <source>
        <dbReference type="EMBL" id="MCU7695165.1"/>
    </source>
</evidence>
<dbReference type="Pfam" id="PF00590">
    <property type="entry name" value="TP_methylase"/>
    <property type="match status" value="1"/>
</dbReference>
<keyword evidence="3 8" id="KW-0489">Methyltransferase</keyword>
<reference evidence="10" key="1">
    <citation type="submission" date="2022-10" db="EMBL/GenBank/DDBJ databases">
        <authorList>
            <person name="Kim H.S."/>
            <person name="Kim J.-S."/>
            <person name="Suh M.K."/>
            <person name="Eom M.K."/>
            <person name="Lee J.-S."/>
        </authorList>
    </citation>
    <scope>NUCLEOTIDE SEQUENCE</scope>
    <source>
        <strain evidence="10">LIP-5</strain>
    </source>
</reference>
<dbReference type="InterPro" id="IPR000878">
    <property type="entry name" value="4pyrrol_Mease"/>
</dbReference>
<gene>
    <name evidence="10" type="primary">cobA</name>
    <name evidence="10" type="ORF">OD355_11610</name>
</gene>
<evidence type="ECO:0000256" key="4">
    <source>
        <dbReference type="ARBA" id="ARBA00022679"/>
    </source>
</evidence>
<dbReference type="EC" id="2.1.1.107" evidence="2"/>
<dbReference type="GO" id="GO:0004851">
    <property type="term" value="F:uroporphyrin-III C-methyltransferase activity"/>
    <property type="evidence" value="ECO:0007669"/>
    <property type="project" value="UniProtKB-EC"/>
</dbReference>
<dbReference type="PANTHER" id="PTHR45790">
    <property type="entry name" value="SIROHEME SYNTHASE-RELATED"/>
    <property type="match status" value="1"/>
</dbReference>
<dbReference type="SUPFAM" id="SSF53790">
    <property type="entry name" value="Tetrapyrrole methylase"/>
    <property type="match status" value="1"/>
</dbReference>
<dbReference type="GO" id="GO:0032259">
    <property type="term" value="P:methylation"/>
    <property type="evidence" value="ECO:0007669"/>
    <property type="project" value="UniProtKB-KW"/>
</dbReference>
<dbReference type="NCBIfam" id="NF004790">
    <property type="entry name" value="PRK06136.1"/>
    <property type="match status" value="1"/>
</dbReference>
<accession>A0AAE3IPU3</accession>
<organism evidence="10 11">
    <name type="scientific">Haoranjiania flava</name>
    <dbReference type="NCBI Taxonomy" id="1856322"/>
    <lineage>
        <taxon>Bacteria</taxon>
        <taxon>Pseudomonadati</taxon>
        <taxon>Bacteroidota</taxon>
        <taxon>Chitinophagia</taxon>
        <taxon>Chitinophagales</taxon>
        <taxon>Chitinophagaceae</taxon>
        <taxon>Haoranjiania</taxon>
    </lineage>
</organism>
<feature type="domain" description="Tetrapyrrole methylase" evidence="9">
    <location>
        <begin position="5"/>
        <end position="214"/>
    </location>
</feature>
<evidence type="ECO:0000259" key="9">
    <source>
        <dbReference type="Pfam" id="PF00590"/>
    </source>
</evidence>
<evidence type="ECO:0000256" key="8">
    <source>
        <dbReference type="RuleBase" id="RU003960"/>
    </source>
</evidence>
<evidence type="ECO:0000256" key="3">
    <source>
        <dbReference type="ARBA" id="ARBA00022603"/>
    </source>
</evidence>
<evidence type="ECO:0000256" key="6">
    <source>
        <dbReference type="ARBA" id="ARBA00023244"/>
    </source>
</evidence>
<comment type="pathway">
    <text evidence="7">Porphyrin-containing compound metabolism; siroheme biosynthesis; precorrin-2 from uroporphyrinogen III: step 1/1.</text>
</comment>
<comment type="similarity">
    <text evidence="1 8">Belongs to the precorrin methyltransferase family.</text>
</comment>
<dbReference type="InterPro" id="IPR050161">
    <property type="entry name" value="Siro_Cobalamin_biosynth"/>
</dbReference>
<dbReference type="GO" id="GO:0019354">
    <property type="term" value="P:siroheme biosynthetic process"/>
    <property type="evidence" value="ECO:0007669"/>
    <property type="project" value="InterPro"/>
</dbReference>
<dbReference type="RefSeq" id="WP_263038652.1">
    <property type="nucleotide sequence ID" value="NZ_JAOTPL010000019.1"/>
</dbReference>
<dbReference type="InterPro" id="IPR006366">
    <property type="entry name" value="CobA/CysG_C"/>
</dbReference>
<dbReference type="InterPro" id="IPR003043">
    <property type="entry name" value="Uropor_MeTrfase_CS"/>
</dbReference>
<dbReference type="InterPro" id="IPR014776">
    <property type="entry name" value="4pyrrole_Mease_sub2"/>
</dbReference>
<keyword evidence="5" id="KW-0949">S-adenosyl-L-methionine</keyword>
<evidence type="ECO:0000256" key="5">
    <source>
        <dbReference type="ARBA" id="ARBA00022691"/>
    </source>
</evidence>
<dbReference type="EMBL" id="JAOTPL010000019">
    <property type="protein sequence ID" value="MCU7695165.1"/>
    <property type="molecule type" value="Genomic_DNA"/>
</dbReference>
<dbReference type="PANTHER" id="PTHR45790:SF3">
    <property type="entry name" value="S-ADENOSYL-L-METHIONINE-DEPENDENT UROPORPHYRINOGEN III METHYLTRANSFERASE, CHLOROPLASTIC"/>
    <property type="match status" value="1"/>
</dbReference>
<dbReference type="InterPro" id="IPR014777">
    <property type="entry name" value="4pyrrole_Mease_sub1"/>
</dbReference>
<protein>
    <recommendedName>
        <fullName evidence="2">uroporphyrinogen-III C-methyltransferase</fullName>
        <ecNumber evidence="2">2.1.1.107</ecNumber>
    </recommendedName>
</protein>
<evidence type="ECO:0000256" key="2">
    <source>
        <dbReference type="ARBA" id="ARBA00012162"/>
    </source>
</evidence>
<dbReference type="PROSITE" id="PS00840">
    <property type="entry name" value="SUMT_2"/>
    <property type="match status" value="1"/>
</dbReference>
<keyword evidence="11" id="KW-1185">Reference proteome</keyword>
<sequence length="277" mass="30254">MHKGKVIIAGAGPGDPELITLKAARYLAMADVILTDRLVSKDIIAAHASVFAKVILVGKDGCKNGLSVTQEEINRLIVMYAKQGNTVVRLKGGDVAFFSNVLDELQTLAQNNIAYEIIPGITAASGASAFAGMPLTARGHSRGVRFMTWSSGKNKQEDNVDWKELAHTKDTLVFYMAGANWKELAAHFIESQVDENKKIAIIEQATTPYQKVHIYQFNDIDKITNNKFVSPSLVVIGSVVSLHQQFAWKKNATLSGNYFPDATRTAITNDTTIKQTA</sequence>
<evidence type="ECO:0000313" key="11">
    <source>
        <dbReference type="Proteomes" id="UP001209317"/>
    </source>
</evidence>
<evidence type="ECO:0000256" key="1">
    <source>
        <dbReference type="ARBA" id="ARBA00005879"/>
    </source>
</evidence>
<keyword evidence="4 8" id="KW-0808">Transferase</keyword>
<dbReference type="Gene3D" id="3.40.1010.10">
    <property type="entry name" value="Cobalt-precorrin-4 Transmethylase, Domain 1"/>
    <property type="match status" value="1"/>
</dbReference>
<dbReference type="InterPro" id="IPR035996">
    <property type="entry name" value="4pyrrol_Methylase_sf"/>
</dbReference>
<dbReference type="FunFam" id="3.40.1010.10:FF:000001">
    <property type="entry name" value="Siroheme synthase"/>
    <property type="match status" value="1"/>
</dbReference>
<dbReference type="NCBIfam" id="TIGR01469">
    <property type="entry name" value="cobA_cysG_Cterm"/>
    <property type="match status" value="1"/>
</dbReference>
<dbReference type="CDD" id="cd11642">
    <property type="entry name" value="SUMT"/>
    <property type="match status" value="1"/>
</dbReference>
<proteinExistence type="inferred from homology"/>
<keyword evidence="6" id="KW-0627">Porphyrin biosynthesis</keyword>
<name>A0AAE3IPU3_9BACT</name>
<dbReference type="Proteomes" id="UP001209317">
    <property type="component" value="Unassembled WGS sequence"/>
</dbReference>
<evidence type="ECO:0000256" key="7">
    <source>
        <dbReference type="ARBA" id="ARBA00025705"/>
    </source>
</evidence>
<dbReference type="AlphaFoldDB" id="A0AAE3IPU3"/>